<sequence length="96" mass="10808">MITSPRVDNDLLMFAASFKRSPSAPELFCLSEPARSTKFNLPKRRCVIESLSQWLSITQVKTLCERLLSLFIFVAAIFRFATPCSNSDITSLTDDT</sequence>
<evidence type="ECO:0000313" key="1">
    <source>
        <dbReference type="EMBL" id="JAE19154.1"/>
    </source>
</evidence>
<proteinExistence type="predicted"/>
<dbReference type="EMBL" id="GBRH01178742">
    <property type="protein sequence ID" value="JAE19154.1"/>
    <property type="molecule type" value="Transcribed_RNA"/>
</dbReference>
<name>A0A0A9G6T7_ARUDO</name>
<organism evidence="1">
    <name type="scientific">Arundo donax</name>
    <name type="common">Giant reed</name>
    <name type="synonym">Donax arundinaceus</name>
    <dbReference type="NCBI Taxonomy" id="35708"/>
    <lineage>
        <taxon>Eukaryota</taxon>
        <taxon>Viridiplantae</taxon>
        <taxon>Streptophyta</taxon>
        <taxon>Embryophyta</taxon>
        <taxon>Tracheophyta</taxon>
        <taxon>Spermatophyta</taxon>
        <taxon>Magnoliopsida</taxon>
        <taxon>Liliopsida</taxon>
        <taxon>Poales</taxon>
        <taxon>Poaceae</taxon>
        <taxon>PACMAD clade</taxon>
        <taxon>Arundinoideae</taxon>
        <taxon>Arundineae</taxon>
        <taxon>Arundo</taxon>
    </lineage>
</organism>
<dbReference type="AlphaFoldDB" id="A0A0A9G6T7"/>
<reference evidence="1" key="1">
    <citation type="submission" date="2014-09" db="EMBL/GenBank/DDBJ databases">
        <authorList>
            <person name="Magalhaes I.L.F."/>
            <person name="Oliveira U."/>
            <person name="Santos F.R."/>
            <person name="Vidigal T.H.D.A."/>
            <person name="Brescovit A.D."/>
            <person name="Santos A.J."/>
        </authorList>
    </citation>
    <scope>NUCLEOTIDE SEQUENCE</scope>
    <source>
        <tissue evidence="1">Shoot tissue taken approximately 20 cm above the soil surface</tissue>
    </source>
</reference>
<protein>
    <submittedName>
        <fullName evidence="1">Uncharacterized protein</fullName>
    </submittedName>
</protein>
<accession>A0A0A9G6T7</accession>
<reference evidence="1" key="2">
    <citation type="journal article" date="2015" name="Data Brief">
        <title>Shoot transcriptome of the giant reed, Arundo donax.</title>
        <authorList>
            <person name="Barrero R.A."/>
            <person name="Guerrero F.D."/>
            <person name="Moolhuijzen P."/>
            <person name="Goolsby J.A."/>
            <person name="Tidwell J."/>
            <person name="Bellgard S.E."/>
            <person name="Bellgard M.I."/>
        </authorList>
    </citation>
    <scope>NUCLEOTIDE SEQUENCE</scope>
    <source>
        <tissue evidence="1">Shoot tissue taken approximately 20 cm above the soil surface</tissue>
    </source>
</reference>